<evidence type="ECO:0000313" key="2">
    <source>
        <dbReference type="EMBL" id="EPB80024.1"/>
    </source>
</evidence>
<organism evidence="2 3">
    <name type="scientific">Ancylostoma ceylanicum</name>
    <dbReference type="NCBI Taxonomy" id="53326"/>
    <lineage>
        <taxon>Eukaryota</taxon>
        <taxon>Metazoa</taxon>
        <taxon>Ecdysozoa</taxon>
        <taxon>Nematoda</taxon>
        <taxon>Chromadorea</taxon>
        <taxon>Rhabditida</taxon>
        <taxon>Rhabditina</taxon>
        <taxon>Rhabditomorpha</taxon>
        <taxon>Strongyloidea</taxon>
        <taxon>Ancylostomatidae</taxon>
        <taxon>Ancylostomatinae</taxon>
        <taxon>Ancylostoma</taxon>
    </lineage>
</organism>
<reference evidence="2 3" key="1">
    <citation type="submission" date="2013-05" db="EMBL/GenBank/DDBJ databases">
        <title>Draft genome of the parasitic nematode Anyclostoma ceylanicum.</title>
        <authorList>
            <person name="Mitreva M."/>
        </authorList>
    </citation>
    <scope>NUCLEOTIDE SEQUENCE [LARGE SCALE GENOMIC DNA]</scope>
</reference>
<accession>A0A0D6M789</accession>
<dbReference type="Gene3D" id="3.40.33.10">
    <property type="entry name" value="CAP"/>
    <property type="match status" value="2"/>
</dbReference>
<dbReference type="Proteomes" id="UP000054495">
    <property type="component" value="Unassembled WGS sequence"/>
</dbReference>
<dbReference type="AlphaFoldDB" id="A0A0D6M789"/>
<feature type="domain" description="SCP" evidence="1">
    <location>
        <begin position="6"/>
        <end position="85"/>
    </location>
</feature>
<dbReference type="InterPro" id="IPR035940">
    <property type="entry name" value="CAP_sf"/>
</dbReference>
<feature type="domain" description="SCP" evidence="1">
    <location>
        <begin position="109"/>
        <end position="193"/>
    </location>
</feature>
<dbReference type="SUPFAM" id="SSF55797">
    <property type="entry name" value="PR-1-like"/>
    <property type="match status" value="2"/>
</dbReference>
<dbReference type="EMBL" id="KE124785">
    <property type="protein sequence ID" value="EPB80024.1"/>
    <property type="molecule type" value="Genomic_DNA"/>
</dbReference>
<keyword evidence="3" id="KW-1185">Reference proteome</keyword>
<proteinExistence type="predicted"/>
<protein>
    <recommendedName>
        <fullName evidence="1">SCP domain-containing protein</fullName>
    </recommendedName>
</protein>
<dbReference type="InterPro" id="IPR014044">
    <property type="entry name" value="CAP_dom"/>
</dbReference>
<evidence type="ECO:0000313" key="3">
    <source>
        <dbReference type="Proteomes" id="UP000054495"/>
    </source>
</evidence>
<evidence type="ECO:0000259" key="1">
    <source>
        <dbReference type="Pfam" id="PF00188"/>
    </source>
</evidence>
<gene>
    <name evidence="2" type="ORF">ANCCEY_00847</name>
</gene>
<name>A0A0D6M789_9BILA</name>
<sequence length="230" mass="25840">MWVTILAWDCNLEDQAQDAAKACTAYNGKYGVNEKMFKANPCNITAETDKVLREWWDEVRNVELENGNKYNDQIKHFGVAYECKTFGKDALDKITNCEWPVPAATGNRPQNTHKIDQDWEISGQNALETAITAWYKELEESEGIGENPEYTQQMADAGKLSNFVNLAYEENTQVGCAFKNCPKQGYTLVACQYDKLITPDTIIYTAGKTCSKCADNNRKCETGNNGLCIP</sequence>
<dbReference type="Pfam" id="PF00188">
    <property type="entry name" value="CAP"/>
    <property type="match status" value="2"/>
</dbReference>